<sequence length="37" mass="4516">MRFNFVYKIPIFPHLKISRFKFNSSMIDKSSEISFFI</sequence>
<gene>
    <name evidence="1" type="ORF">CAMSH0001_2096</name>
</gene>
<reference evidence="1 2" key="1">
    <citation type="submission" date="2009-07" db="EMBL/GenBank/DDBJ databases">
        <authorList>
            <person name="Madupu R."/>
            <person name="Sebastian Y."/>
            <person name="Durkin A.S."/>
            <person name="Torralba M."/>
            <person name="Methe B."/>
            <person name="Sutton G.G."/>
            <person name="Strausberg R.L."/>
            <person name="Nelson K.E."/>
        </authorList>
    </citation>
    <scope>NUCLEOTIDE SEQUENCE [LARGE SCALE GENOMIC DNA]</scope>
    <source>
        <strain evidence="1 2">RM3277</strain>
    </source>
</reference>
<keyword evidence="2" id="KW-1185">Reference proteome</keyword>
<dbReference type="AlphaFoldDB" id="C6REK4"/>
<organism evidence="1 2">
    <name type="scientific">Campylobacter showae RM3277</name>
    <dbReference type="NCBI Taxonomy" id="553219"/>
    <lineage>
        <taxon>Bacteria</taxon>
        <taxon>Pseudomonadati</taxon>
        <taxon>Campylobacterota</taxon>
        <taxon>Epsilonproteobacteria</taxon>
        <taxon>Campylobacterales</taxon>
        <taxon>Campylobacteraceae</taxon>
        <taxon>Campylobacter</taxon>
    </lineage>
</organism>
<protein>
    <submittedName>
        <fullName evidence="1">Uncharacterized protein</fullName>
    </submittedName>
</protein>
<comment type="caution">
    <text evidence="1">The sequence shown here is derived from an EMBL/GenBank/DDBJ whole genome shotgun (WGS) entry which is preliminary data.</text>
</comment>
<evidence type="ECO:0000313" key="1">
    <source>
        <dbReference type="EMBL" id="EET80380.1"/>
    </source>
</evidence>
<name>C6REK4_9BACT</name>
<proteinExistence type="predicted"/>
<dbReference type="Proteomes" id="UP000003107">
    <property type="component" value="Unassembled WGS sequence"/>
</dbReference>
<dbReference type="EMBL" id="ACVQ01000013">
    <property type="protein sequence ID" value="EET80380.1"/>
    <property type="molecule type" value="Genomic_DNA"/>
</dbReference>
<accession>C6REK4</accession>
<evidence type="ECO:0000313" key="2">
    <source>
        <dbReference type="Proteomes" id="UP000003107"/>
    </source>
</evidence>